<evidence type="ECO:0000313" key="3">
    <source>
        <dbReference type="Proteomes" id="UP000619260"/>
    </source>
</evidence>
<gene>
    <name evidence="2" type="ORF">Val02_38000</name>
</gene>
<accession>A0A8J4DQT0</accession>
<evidence type="ECO:0000256" key="1">
    <source>
        <dbReference type="SAM" id="SignalP"/>
    </source>
</evidence>
<organism evidence="2 3">
    <name type="scientific">Virgisporangium aliadipatigenens</name>
    <dbReference type="NCBI Taxonomy" id="741659"/>
    <lineage>
        <taxon>Bacteria</taxon>
        <taxon>Bacillati</taxon>
        <taxon>Actinomycetota</taxon>
        <taxon>Actinomycetes</taxon>
        <taxon>Micromonosporales</taxon>
        <taxon>Micromonosporaceae</taxon>
        <taxon>Virgisporangium</taxon>
    </lineage>
</organism>
<dbReference type="AlphaFoldDB" id="A0A8J4DQT0"/>
<keyword evidence="1" id="KW-0732">Signal</keyword>
<feature type="chain" id="PRO_5039040747" description="DUF3558 domain-containing protein" evidence="1">
    <location>
        <begin position="22"/>
        <end position="176"/>
    </location>
</feature>
<proteinExistence type="predicted"/>
<keyword evidence="3" id="KW-1185">Reference proteome</keyword>
<comment type="caution">
    <text evidence="2">The sequence shown here is derived from an EMBL/GenBank/DDBJ whole genome shotgun (WGS) entry which is preliminary data.</text>
</comment>
<sequence length="176" mass="18000">MIAGILAGVIAVALAAAAVFAFLNPSSPADGTSAAGPKAPAPCSLVDRNLALKLVPEGTQREDGNLCSYEGKDPAAGPKLSLTVNAVPDENGKPGTEVAAQHIRDTFKGVGKPIDGLGDESVSYEPPGSRTIIILFRVNNMIVSITGSGKTGTPEASDPVPPTKDIAMEVANRLRK</sequence>
<feature type="signal peptide" evidence="1">
    <location>
        <begin position="1"/>
        <end position="21"/>
    </location>
</feature>
<dbReference type="Proteomes" id="UP000619260">
    <property type="component" value="Unassembled WGS sequence"/>
</dbReference>
<reference evidence="2" key="1">
    <citation type="submission" date="2021-01" db="EMBL/GenBank/DDBJ databases">
        <title>Whole genome shotgun sequence of Virgisporangium aliadipatigenens NBRC 105644.</title>
        <authorList>
            <person name="Komaki H."/>
            <person name="Tamura T."/>
        </authorList>
    </citation>
    <scope>NUCLEOTIDE SEQUENCE</scope>
    <source>
        <strain evidence="2">NBRC 105644</strain>
    </source>
</reference>
<evidence type="ECO:0008006" key="4">
    <source>
        <dbReference type="Google" id="ProtNLM"/>
    </source>
</evidence>
<evidence type="ECO:0000313" key="2">
    <source>
        <dbReference type="EMBL" id="GIJ46914.1"/>
    </source>
</evidence>
<name>A0A8J4DQT0_9ACTN</name>
<protein>
    <recommendedName>
        <fullName evidence="4">DUF3558 domain-containing protein</fullName>
    </recommendedName>
</protein>
<dbReference type="EMBL" id="BOPF01000013">
    <property type="protein sequence ID" value="GIJ46914.1"/>
    <property type="molecule type" value="Genomic_DNA"/>
</dbReference>